<gene>
    <name evidence="2" type="ORF">LFA_0939</name>
</gene>
<keyword evidence="3" id="KW-1185">Reference proteome</keyword>
<accession>A0A098G316</accession>
<evidence type="ECO:0000313" key="3">
    <source>
        <dbReference type="Proteomes" id="UP000032430"/>
    </source>
</evidence>
<dbReference type="KEGG" id="lfa:LFA_0939"/>
<sequence length="127" mass="13763">MLRKIGFTLLCAAASISAPCYSMATHALRPGVTLEYDLPPHQPQLFVNYMFWSVEANCKIAMEDEAVDLFAEALAKKGKINDIPILAGDTRLLHVLAGDTLKLAADSGAKVQITNQSDRMVHATCTS</sequence>
<protein>
    <submittedName>
        <fullName evidence="2">Uncharacterized protein</fullName>
    </submittedName>
</protein>
<name>A0A098G316_9GAMM</name>
<dbReference type="OrthoDB" id="5641564at2"/>
<dbReference type="HOGENOM" id="CLU_1978735_0_0_6"/>
<evidence type="ECO:0000313" key="2">
    <source>
        <dbReference type="EMBL" id="CEG56381.1"/>
    </source>
</evidence>
<feature type="chain" id="PRO_5001942086" evidence="1">
    <location>
        <begin position="25"/>
        <end position="127"/>
    </location>
</feature>
<dbReference type="EMBL" id="LN614827">
    <property type="protein sequence ID" value="CEG56381.1"/>
    <property type="molecule type" value="Genomic_DNA"/>
</dbReference>
<dbReference type="AlphaFoldDB" id="A0A098G316"/>
<organism evidence="2 3">
    <name type="scientific">Legionella fallonii LLAP-10</name>
    <dbReference type="NCBI Taxonomy" id="1212491"/>
    <lineage>
        <taxon>Bacteria</taxon>
        <taxon>Pseudomonadati</taxon>
        <taxon>Pseudomonadota</taxon>
        <taxon>Gammaproteobacteria</taxon>
        <taxon>Legionellales</taxon>
        <taxon>Legionellaceae</taxon>
        <taxon>Legionella</taxon>
    </lineage>
</organism>
<dbReference type="RefSeq" id="WP_045095052.1">
    <property type="nucleotide sequence ID" value="NZ_LN614827.1"/>
</dbReference>
<proteinExistence type="predicted"/>
<dbReference type="STRING" id="1212491.LFA_0939"/>
<reference evidence="3" key="1">
    <citation type="submission" date="2014-09" db="EMBL/GenBank/DDBJ databases">
        <authorList>
            <person name="Gomez-Valero L."/>
        </authorList>
    </citation>
    <scope>NUCLEOTIDE SEQUENCE [LARGE SCALE GENOMIC DNA]</scope>
    <source>
        <strain evidence="3">ATCC700992</strain>
    </source>
</reference>
<keyword evidence="1" id="KW-0732">Signal</keyword>
<evidence type="ECO:0000256" key="1">
    <source>
        <dbReference type="SAM" id="SignalP"/>
    </source>
</evidence>
<dbReference type="Proteomes" id="UP000032430">
    <property type="component" value="Chromosome I"/>
</dbReference>
<feature type="signal peptide" evidence="1">
    <location>
        <begin position="1"/>
        <end position="24"/>
    </location>
</feature>